<evidence type="ECO:0000256" key="4">
    <source>
        <dbReference type="ARBA" id="ARBA00022825"/>
    </source>
</evidence>
<evidence type="ECO:0000256" key="6">
    <source>
        <dbReference type="RuleBase" id="RU003355"/>
    </source>
</evidence>
<keyword evidence="7" id="KW-0472">Membrane</keyword>
<feature type="active site" description="Charge relay system" evidence="5">
    <location>
        <position position="103"/>
    </location>
</feature>
<evidence type="ECO:0000313" key="10">
    <source>
        <dbReference type="EMBL" id="NUW30239.1"/>
    </source>
</evidence>
<dbReference type="InterPro" id="IPR036852">
    <property type="entry name" value="Peptidase_S8/S53_dom_sf"/>
</dbReference>
<dbReference type="PANTHER" id="PTHR43806">
    <property type="entry name" value="PEPTIDASE S8"/>
    <property type="match status" value="1"/>
</dbReference>
<dbReference type="InterPro" id="IPR015500">
    <property type="entry name" value="Peptidase_S8_subtilisin-rel"/>
</dbReference>
<organism evidence="10 11">
    <name type="scientific">Nonomuraea montanisoli</name>
    <dbReference type="NCBI Taxonomy" id="2741721"/>
    <lineage>
        <taxon>Bacteria</taxon>
        <taxon>Bacillati</taxon>
        <taxon>Actinomycetota</taxon>
        <taxon>Actinomycetes</taxon>
        <taxon>Streptosporangiales</taxon>
        <taxon>Streptosporangiaceae</taxon>
        <taxon>Nonomuraea</taxon>
    </lineage>
</organism>
<dbReference type="SUPFAM" id="SSF52743">
    <property type="entry name" value="Subtilisin-like"/>
    <property type="match status" value="1"/>
</dbReference>
<sequence length="388" mass="39889">MMGRVVLASLLALQPVLAPVAAPAARAVTAPQECDPGKGTVKLSAQEPWAQKRLDIKNAWHLTRGAGVTVAIIDSGIDYRHPQLRVSKFIDVTHTGYRDCVGHGTAIAGILGGRYVTGVPFHGVAPEAQIISIKQSNSKDGDVRDLATGIKQAIDLKADVINVSIKASDHPALRAAVQEALEHDIVIVAAAGNVDNDEGVAEPAYPASYEGVLSVGSAAPDGRRADSSSTATPVSVLAPGVGITAPWPGGGYQVNLEGTSFATPFVAGVAALVRSHFPKLDQQQVRQRIIATADGTVGKATGTGMVNPTLAVTAVLPYEPADAPVVAQPAASPLPAGAITKVPPPDHKTVNVALGVMGGAMALAGIAAAGTWVLPLGRRRRWRAGRPS</sequence>
<keyword evidence="8" id="KW-0732">Signal</keyword>
<accession>A0A7Y6I2B3</accession>
<protein>
    <submittedName>
        <fullName evidence="10">S8 family serine peptidase</fullName>
    </submittedName>
</protein>
<dbReference type="PROSITE" id="PS00137">
    <property type="entry name" value="SUBTILASE_HIS"/>
    <property type="match status" value="1"/>
</dbReference>
<dbReference type="PROSITE" id="PS00136">
    <property type="entry name" value="SUBTILASE_ASP"/>
    <property type="match status" value="1"/>
</dbReference>
<dbReference type="PROSITE" id="PS00138">
    <property type="entry name" value="SUBTILASE_SER"/>
    <property type="match status" value="1"/>
</dbReference>
<feature type="active site" description="Charge relay system" evidence="5">
    <location>
        <position position="260"/>
    </location>
</feature>
<dbReference type="Gene3D" id="3.40.50.200">
    <property type="entry name" value="Peptidase S8/S53 domain"/>
    <property type="match status" value="1"/>
</dbReference>
<feature type="chain" id="PRO_5039146372" evidence="8">
    <location>
        <begin position="19"/>
        <end position="388"/>
    </location>
</feature>
<gene>
    <name evidence="10" type="ORF">HTZ77_02170</name>
</gene>
<keyword evidence="11" id="KW-1185">Reference proteome</keyword>
<evidence type="ECO:0000256" key="1">
    <source>
        <dbReference type="ARBA" id="ARBA00011073"/>
    </source>
</evidence>
<feature type="transmembrane region" description="Helical" evidence="7">
    <location>
        <begin position="352"/>
        <end position="374"/>
    </location>
</feature>
<comment type="similarity">
    <text evidence="1 5 6">Belongs to the peptidase S8 family.</text>
</comment>
<evidence type="ECO:0000256" key="3">
    <source>
        <dbReference type="ARBA" id="ARBA00022801"/>
    </source>
</evidence>
<keyword evidence="4 5" id="KW-0720">Serine protease</keyword>
<dbReference type="GO" id="GO:0004252">
    <property type="term" value="F:serine-type endopeptidase activity"/>
    <property type="evidence" value="ECO:0007669"/>
    <property type="project" value="UniProtKB-UniRule"/>
</dbReference>
<dbReference type="PRINTS" id="PR00723">
    <property type="entry name" value="SUBTILISIN"/>
</dbReference>
<feature type="domain" description="Peptidase S8/S53" evidence="9">
    <location>
        <begin position="65"/>
        <end position="297"/>
    </location>
</feature>
<feature type="signal peptide" evidence="8">
    <location>
        <begin position="1"/>
        <end position="18"/>
    </location>
</feature>
<dbReference type="Proteomes" id="UP000586042">
    <property type="component" value="Unassembled WGS sequence"/>
</dbReference>
<evidence type="ECO:0000256" key="8">
    <source>
        <dbReference type="SAM" id="SignalP"/>
    </source>
</evidence>
<evidence type="ECO:0000256" key="7">
    <source>
        <dbReference type="SAM" id="Phobius"/>
    </source>
</evidence>
<dbReference type="PROSITE" id="PS51892">
    <property type="entry name" value="SUBTILASE"/>
    <property type="match status" value="1"/>
</dbReference>
<dbReference type="InterPro" id="IPR000209">
    <property type="entry name" value="Peptidase_S8/S53_dom"/>
</dbReference>
<evidence type="ECO:0000259" key="9">
    <source>
        <dbReference type="Pfam" id="PF00082"/>
    </source>
</evidence>
<dbReference type="PANTHER" id="PTHR43806:SF11">
    <property type="entry name" value="CEREVISIN-RELATED"/>
    <property type="match status" value="1"/>
</dbReference>
<evidence type="ECO:0000256" key="2">
    <source>
        <dbReference type="ARBA" id="ARBA00022670"/>
    </source>
</evidence>
<dbReference type="InterPro" id="IPR050131">
    <property type="entry name" value="Peptidase_S8_subtilisin-like"/>
</dbReference>
<keyword evidence="2 5" id="KW-0645">Protease</keyword>
<dbReference type="EMBL" id="JABWGN010000001">
    <property type="protein sequence ID" value="NUW30239.1"/>
    <property type="molecule type" value="Genomic_DNA"/>
</dbReference>
<reference evidence="10 11" key="1">
    <citation type="submission" date="2020-06" db="EMBL/GenBank/DDBJ databases">
        <title>Nonomuraea sp. SMC257, a novel actinomycete isolated from soil.</title>
        <authorList>
            <person name="Chanama M."/>
        </authorList>
    </citation>
    <scope>NUCLEOTIDE SEQUENCE [LARGE SCALE GENOMIC DNA]</scope>
    <source>
        <strain evidence="10 11">SMC257</strain>
    </source>
</reference>
<evidence type="ECO:0000313" key="11">
    <source>
        <dbReference type="Proteomes" id="UP000586042"/>
    </source>
</evidence>
<dbReference type="GO" id="GO:0006508">
    <property type="term" value="P:proteolysis"/>
    <property type="evidence" value="ECO:0007669"/>
    <property type="project" value="UniProtKB-KW"/>
</dbReference>
<dbReference type="RefSeq" id="WP_175587693.1">
    <property type="nucleotide sequence ID" value="NZ_JABWGN010000001.1"/>
</dbReference>
<dbReference type="InterPro" id="IPR023827">
    <property type="entry name" value="Peptidase_S8_Asp-AS"/>
</dbReference>
<dbReference type="Pfam" id="PF00082">
    <property type="entry name" value="Peptidase_S8"/>
    <property type="match status" value="1"/>
</dbReference>
<keyword evidence="7" id="KW-1133">Transmembrane helix</keyword>
<proteinExistence type="inferred from homology"/>
<evidence type="ECO:0000256" key="5">
    <source>
        <dbReference type="PROSITE-ProRule" id="PRU01240"/>
    </source>
</evidence>
<name>A0A7Y6I2B3_9ACTN</name>
<keyword evidence="7" id="KW-0812">Transmembrane</keyword>
<dbReference type="InterPro" id="IPR023828">
    <property type="entry name" value="Peptidase_S8_Ser-AS"/>
</dbReference>
<comment type="caution">
    <text evidence="10">The sequence shown here is derived from an EMBL/GenBank/DDBJ whole genome shotgun (WGS) entry which is preliminary data.</text>
</comment>
<feature type="active site" description="Charge relay system" evidence="5">
    <location>
        <position position="74"/>
    </location>
</feature>
<dbReference type="AlphaFoldDB" id="A0A7Y6I2B3"/>
<dbReference type="InterPro" id="IPR022398">
    <property type="entry name" value="Peptidase_S8_His-AS"/>
</dbReference>
<keyword evidence="3 5" id="KW-0378">Hydrolase</keyword>